<organism evidence="6 7">
    <name type="scientific">Chitinophaga barathri</name>
    <dbReference type="NCBI Taxonomy" id="1647451"/>
    <lineage>
        <taxon>Bacteria</taxon>
        <taxon>Pseudomonadati</taxon>
        <taxon>Bacteroidota</taxon>
        <taxon>Chitinophagia</taxon>
        <taxon>Chitinophagales</taxon>
        <taxon>Chitinophagaceae</taxon>
        <taxon>Chitinophaga</taxon>
    </lineage>
</organism>
<feature type="transmembrane region" description="Helical" evidence="4">
    <location>
        <begin position="158"/>
        <end position="179"/>
    </location>
</feature>
<reference evidence="7" key="1">
    <citation type="submission" date="2018-11" db="EMBL/GenBank/DDBJ databases">
        <title>Chitinophaga lutea sp.nov., isolate from arsenic contaminated soil.</title>
        <authorList>
            <person name="Zong Y."/>
        </authorList>
    </citation>
    <scope>NUCLEOTIDE SEQUENCE [LARGE SCALE GENOMIC DNA]</scope>
    <source>
        <strain evidence="7">YLT18</strain>
    </source>
</reference>
<dbReference type="Proteomes" id="UP000279089">
    <property type="component" value="Unassembled WGS sequence"/>
</dbReference>
<proteinExistence type="predicted"/>
<evidence type="ECO:0000256" key="4">
    <source>
        <dbReference type="SAM" id="Phobius"/>
    </source>
</evidence>
<dbReference type="AlphaFoldDB" id="A0A3N4N0K4"/>
<keyword evidence="4" id="KW-0812">Transmembrane</keyword>
<keyword evidence="3" id="KW-0804">Transcription</keyword>
<keyword evidence="2" id="KW-0238">DNA-binding</keyword>
<evidence type="ECO:0000313" key="6">
    <source>
        <dbReference type="EMBL" id="RPD41163.1"/>
    </source>
</evidence>
<keyword evidence="4" id="KW-0472">Membrane</keyword>
<dbReference type="PANTHER" id="PTHR43280:SF29">
    <property type="entry name" value="ARAC-FAMILY TRANSCRIPTIONAL REGULATOR"/>
    <property type="match status" value="1"/>
</dbReference>
<feature type="transmembrane region" description="Helical" evidence="4">
    <location>
        <begin position="185"/>
        <end position="210"/>
    </location>
</feature>
<gene>
    <name evidence="6" type="ORF">EG028_10790</name>
</gene>
<evidence type="ECO:0000259" key="5">
    <source>
        <dbReference type="PROSITE" id="PS01124"/>
    </source>
</evidence>
<dbReference type="PROSITE" id="PS00041">
    <property type="entry name" value="HTH_ARAC_FAMILY_1"/>
    <property type="match status" value="1"/>
</dbReference>
<feature type="transmembrane region" description="Helical" evidence="4">
    <location>
        <begin position="35"/>
        <end position="60"/>
    </location>
</feature>
<dbReference type="GO" id="GO:0003700">
    <property type="term" value="F:DNA-binding transcription factor activity"/>
    <property type="evidence" value="ECO:0007669"/>
    <property type="project" value="InterPro"/>
</dbReference>
<feature type="domain" description="HTH araC/xylS-type" evidence="5">
    <location>
        <begin position="232"/>
        <end position="333"/>
    </location>
</feature>
<evidence type="ECO:0000256" key="2">
    <source>
        <dbReference type="ARBA" id="ARBA00023125"/>
    </source>
</evidence>
<dbReference type="EMBL" id="RMBX01000005">
    <property type="protein sequence ID" value="RPD41163.1"/>
    <property type="molecule type" value="Genomic_DNA"/>
</dbReference>
<dbReference type="InterPro" id="IPR018062">
    <property type="entry name" value="HTH_AraC-typ_CS"/>
</dbReference>
<dbReference type="GO" id="GO:0043565">
    <property type="term" value="F:sequence-specific DNA binding"/>
    <property type="evidence" value="ECO:0007669"/>
    <property type="project" value="InterPro"/>
</dbReference>
<dbReference type="PROSITE" id="PS01124">
    <property type="entry name" value="HTH_ARAC_FAMILY_2"/>
    <property type="match status" value="1"/>
</dbReference>
<protein>
    <submittedName>
        <fullName evidence="6">AraC family transcriptional regulator</fullName>
    </submittedName>
</protein>
<dbReference type="Pfam" id="PF12833">
    <property type="entry name" value="HTH_18"/>
    <property type="match status" value="1"/>
</dbReference>
<dbReference type="Gene3D" id="1.10.10.60">
    <property type="entry name" value="Homeodomain-like"/>
    <property type="match status" value="2"/>
</dbReference>
<evidence type="ECO:0000313" key="7">
    <source>
        <dbReference type="Proteomes" id="UP000279089"/>
    </source>
</evidence>
<dbReference type="SUPFAM" id="SSF46689">
    <property type="entry name" value="Homeodomain-like"/>
    <property type="match status" value="1"/>
</dbReference>
<sequence>MNIGQQILFLLGALGALNGLVLGFYLLLNPKKRSVALMFLSVLLLVTSIRVGKSVFLYFNPALPRVYLQLGLSACFLIGPALYYYTRSVTEKVTKIPPAWKWSWSLQLGLIVVFGAVFPYHFYPQMWKNWTIGIIYGQWLAYIVATGIFLWKNSFANRFLNMLLTGYGIIFTTYLLSFLEIRCGIYISGPLSFTLVLFAGLIFVLSGVKFDTGAKQERKKITDTDARLWQEKLDKALLDKELYKDPNLKLNDLAQKINISGHQLSQLLNDNLGKSFSTYINEYRINEACKLISTNGLLTFEAIGYEVGYNSKSTFYAAFRKIKDTTPALYKETIDNQLS</sequence>
<name>A0A3N4N0K4_9BACT</name>
<evidence type="ECO:0000256" key="1">
    <source>
        <dbReference type="ARBA" id="ARBA00023015"/>
    </source>
</evidence>
<feature type="transmembrane region" description="Helical" evidence="4">
    <location>
        <begin position="129"/>
        <end position="151"/>
    </location>
</feature>
<accession>A0A3N4N0K4</accession>
<dbReference type="InterPro" id="IPR009057">
    <property type="entry name" value="Homeodomain-like_sf"/>
</dbReference>
<evidence type="ECO:0000256" key="3">
    <source>
        <dbReference type="ARBA" id="ARBA00023163"/>
    </source>
</evidence>
<dbReference type="SMART" id="SM00342">
    <property type="entry name" value="HTH_ARAC"/>
    <property type="match status" value="1"/>
</dbReference>
<feature type="transmembrane region" description="Helical" evidence="4">
    <location>
        <begin position="66"/>
        <end position="85"/>
    </location>
</feature>
<feature type="transmembrane region" description="Helical" evidence="4">
    <location>
        <begin position="6"/>
        <end position="28"/>
    </location>
</feature>
<comment type="caution">
    <text evidence="6">The sequence shown here is derived from an EMBL/GenBank/DDBJ whole genome shotgun (WGS) entry which is preliminary data.</text>
</comment>
<dbReference type="PANTHER" id="PTHR43280">
    <property type="entry name" value="ARAC-FAMILY TRANSCRIPTIONAL REGULATOR"/>
    <property type="match status" value="1"/>
</dbReference>
<feature type="transmembrane region" description="Helical" evidence="4">
    <location>
        <begin position="106"/>
        <end position="123"/>
    </location>
</feature>
<dbReference type="RefSeq" id="WP_120516533.1">
    <property type="nucleotide sequence ID" value="NZ_QXZY01000006.1"/>
</dbReference>
<keyword evidence="4" id="KW-1133">Transmembrane helix</keyword>
<dbReference type="InterPro" id="IPR018060">
    <property type="entry name" value="HTH_AraC"/>
</dbReference>
<dbReference type="OrthoDB" id="6283866at2"/>
<keyword evidence="7" id="KW-1185">Reference proteome</keyword>
<keyword evidence="1" id="KW-0805">Transcription regulation</keyword>